<evidence type="ECO:0000313" key="3">
    <source>
        <dbReference type="EMBL" id="SHJ60774.1"/>
    </source>
</evidence>
<dbReference type="Gene3D" id="1.20.5.340">
    <property type="match status" value="1"/>
</dbReference>
<gene>
    <name evidence="3" type="ORF">SAMN04488028_101655</name>
</gene>
<evidence type="ECO:0000256" key="1">
    <source>
        <dbReference type="SAM" id="Coils"/>
    </source>
</evidence>
<dbReference type="STRING" id="156994.SAMN04488028_101655"/>
<accession>A0A1M6KPJ2</accession>
<keyword evidence="4" id="KW-1185">Reference proteome</keyword>
<keyword evidence="1" id="KW-0175">Coiled coil</keyword>
<evidence type="ECO:0000313" key="4">
    <source>
        <dbReference type="Proteomes" id="UP000184474"/>
    </source>
</evidence>
<dbReference type="EMBL" id="FRAA01000001">
    <property type="protein sequence ID" value="SHJ60774.1"/>
    <property type="molecule type" value="Genomic_DNA"/>
</dbReference>
<feature type="transmembrane region" description="Helical" evidence="2">
    <location>
        <begin position="6"/>
        <end position="28"/>
    </location>
</feature>
<keyword evidence="2" id="KW-1133">Transmembrane helix</keyword>
<dbReference type="RefSeq" id="WP_073119359.1">
    <property type="nucleotide sequence ID" value="NZ_FRAA01000001.1"/>
</dbReference>
<sequence length="300" mass="34062">MKDRTIKITLFVSALVVTVGLAALFFTMEEEKGRLSEKSIRLEEKLQSRDSAYNEIIDIMYNVESKIETIKDRENLITQTAVGEVTKQDQMQMMRDMSLIDSLILETNDKVASLADRLDKANFNLKSFQNKVGQLSADLKERQESLIALRDNLKEKDVKIIELSTDLASLETKVVNQDSTIQDQMSAINQQEDRLNTAYLAIGTKKILEEEGLVTKEGGFLGLGKTTALRQDMPQEKFEEIDIRTVKSLAIDADEAELISEHPASSYELVKEGDHVKYIRILDYQEFWKISKFLVVAVNS</sequence>
<proteinExistence type="predicted"/>
<organism evidence="3 4">
    <name type="scientific">Reichenbachiella agariperforans</name>
    <dbReference type="NCBI Taxonomy" id="156994"/>
    <lineage>
        <taxon>Bacteria</taxon>
        <taxon>Pseudomonadati</taxon>
        <taxon>Bacteroidota</taxon>
        <taxon>Cytophagia</taxon>
        <taxon>Cytophagales</taxon>
        <taxon>Reichenbachiellaceae</taxon>
        <taxon>Reichenbachiella</taxon>
    </lineage>
</organism>
<feature type="coiled-coil region" evidence="1">
    <location>
        <begin position="111"/>
        <end position="156"/>
    </location>
</feature>
<name>A0A1M6KPJ2_REIAG</name>
<reference evidence="4" key="1">
    <citation type="submission" date="2016-11" db="EMBL/GenBank/DDBJ databases">
        <authorList>
            <person name="Varghese N."/>
            <person name="Submissions S."/>
        </authorList>
    </citation>
    <scope>NUCLEOTIDE SEQUENCE [LARGE SCALE GENOMIC DNA]</scope>
    <source>
        <strain evidence="4">DSM 26134</strain>
    </source>
</reference>
<keyword evidence="2" id="KW-0812">Transmembrane</keyword>
<dbReference type="Proteomes" id="UP000184474">
    <property type="component" value="Unassembled WGS sequence"/>
</dbReference>
<keyword evidence="2" id="KW-0472">Membrane</keyword>
<dbReference type="AlphaFoldDB" id="A0A1M6KPJ2"/>
<protein>
    <submittedName>
        <fullName evidence="3">Uncharacterized protein</fullName>
    </submittedName>
</protein>
<evidence type="ECO:0000256" key="2">
    <source>
        <dbReference type="SAM" id="Phobius"/>
    </source>
</evidence>